<dbReference type="PANTHER" id="PTHR24148:SF64">
    <property type="entry name" value="HETEROKARYON INCOMPATIBILITY DOMAIN-CONTAINING PROTEIN"/>
    <property type="match status" value="1"/>
</dbReference>
<dbReference type="OrthoDB" id="2157530at2759"/>
<reference evidence="2" key="1">
    <citation type="journal article" date="2020" name="Stud. Mycol.">
        <title>101 Dothideomycetes genomes: a test case for predicting lifestyles and emergence of pathogens.</title>
        <authorList>
            <person name="Haridas S."/>
            <person name="Albert R."/>
            <person name="Binder M."/>
            <person name="Bloem J."/>
            <person name="Labutti K."/>
            <person name="Salamov A."/>
            <person name="Andreopoulos B."/>
            <person name="Baker S."/>
            <person name="Barry K."/>
            <person name="Bills G."/>
            <person name="Bluhm B."/>
            <person name="Cannon C."/>
            <person name="Castanera R."/>
            <person name="Culley D."/>
            <person name="Daum C."/>
            <person name="Ezra D."/>
            <person name="Gonzalez J."/>
            <person name="Henrissat B."/>
            <person name="Kuo A."/>
            <person name="Liang C."/>
            <person name="Lipzen A."/>
            <person name="Lutzoni F."/>
            <person name="Magnuson J."/>
            <person name="Mondo S."/>
            <person name="Nolan M."/>
            <person name="Ohm R."/>
            <person name="Pangilinan J."/>
            <person name="Park H.-J."/>
            <person name="Ramirez L."/>
            <person name="Alfaro M."/>
            <person name="Sun H."/>
            <person name="Tritt A."/>
            <person name="Yoshinaga Y."/>
            <person name="Zwiers L.-H."/>
            <person name="Turgeon B."/>
            <person name="Goodwin S."/>
            <person name="Spatafora J."/>
            <person name="Crous P."/>
            <person name="Grigoriev I."/>
        </authorList>
    </citation>
    <scope>NUCLEOTIDE SEQUENCE</scope>
    <source>
        <strain evidence="2">CBS 122681</strain>
    </source>
</reference>
<dbReference type="InterPro" id="IPR010730">
    <property type="entry name" value="HET"/>
</dbReference>
<evidence type="ECO:0000313" key="2">
    <source>
        <dbReference type="EMBL" id="KAF2651323.1"/>
    </source>
</evidence>
<feature type="non-terminal residue" evidence="2">
    <location>
        <position position="131"/>
    </location>
</feature>
<sequence>MLSYEALPDPESFRILRLEPGARDAPIDCTLLTRNIHEPDLIYEAISYAWGDQSDRVSITCNGQHLSITQSLHGALAVFRLVDKPRLLWADAICINQNDLQERGSQVQLMRSIYKSASEVLIWLGPESPKT</sequence>
<gene>
    <name evidence="2" type="ORF">K491DRAFT_607134</name>
</gene>
<dbReference type="PANTHER" id="PTHR24148">
    <property type="entry name" value="ANKYRIN REPEAT DOMAIN-CONTAINING PROTEIN 39 HOMOLOG-RELATED"/>
    <property type="match status" value="1"/>
</dbReference>
<evidence type="ECO:0000313" key="3">
    <source>
        <dbReference type="Proteomes" id="UP000799324"/>
    </source>
</evidence>
<feature type="domain" description="Heterokaryon incompatibility" evidence="1">
    <location>
        <begin position="43"/>
        <end position="129"/>
    </location>
</feature>
<evidence type="ECO:0000259" key="1">
    <source>
        <dbReference type="Pfam" id="PF06985"/>
    </source>
</evidence>
<accession>A0A6A6SXK9</accession>
<protein>
    <submittedName>
        <fullName evidence="2">HET-domain-containing protein</fullName>
    </submittedName>
</protein>
<keyword evidence="3" id="KW-1185">Reference proteome</keyword>
<organism evidence="2 3">
    <name type="scientific">Lophiostoma macrostomum CBS 122681</name>
    <dbReference type="NCBI Taxonomy" id="1314788"/>
    <lineage>
        <taxon>Eukaryota</taxon>
        <taxon>Fungi</taxon>
        <taxon>Dikarya</taxon>
        <taxon>Ascomycota</taxon>
        <taxon>Pezizomycotina</taxon>
        <taxon>Dothideomycetes</taxon>
        <taxon>Pleosporomycetidae</taxon>
        <taxon>Pleosporales</taxon>
        <taxon>Lophiostomataceae</taxon>
        <taxon>Lophiostoma</taxon>
    </lineage>
</organism>
<name>A0A6A6SXK9_9PLEO</name>
<proteinExistence type="predicted"/>
<dbReference type="Pfam" id="PF06985">
    <property type="entry name" value="HET"/>
    <property type="match status" value="1"/>
</dbReference>
<dbReference type="InterPro" id="IPR052895">
    <property type="entry name" value="HetReg/Transcr_Mod"/>
</dbReference>
<dbReference type="Proteomes" id="UP000799324">
    <property type="component" value="Unassembled WGS sequence"/>
</dbReference>
<dbReference type="AlphaFoldDB" id="A0A6A6SXK9"/>
<dbReference type="EMBL" id="MU004429">
    <property type="protein sequence ID" value="KAF2651323.1"/>
    <property type="molecule type" value="Genomic_DNA"/>
</dbReference>